<keyword evidence="1" id="KW-0472">Membrane</keyword>
<dbReference type="Pfam" id="PF10066">
    <property type="entry name" value="DUF2304"/>
    <property type="match status" value="1"/>
</dbReference>
<name>A0ABV1IF63_9ACTN</name>
<protein>
    <submittedName>
        <fullName evidence="2">DUF2304 domain-containing protein</fullName>
    </submittedName>
</protein>
<gene>
    <name evidence="2" type="ORF">AAAT05_04215</name>
</gene>
<feature type="transmembrane region" description="Helical" evidence="1">
    <location>
        <begin position="36"/>
        <end position="61"/>
    </location>
</feature>
<feature type="transmembrane region" description="Helical" evidence="1">
    <location>
        <begin position="67"/>
        <end position="84"/>
    </location>
</feature>
<keyword evidence="3" id="KW-1185">Reference proteome</keyword>
<dbReference type="InterPro" id="IPR019277">
    <property type="entry name" value="DUF2304"/>
</dbReference>
<dbReference type="EMBL" id="JBBNGS010000006">
    <property type="protein sequence ID" value="MEQ2637544.1"/>
    <property type="molecule type" value="Genomic_DNA"/>
</dbReference>
<accession>A0ABV1IF63</accession>
<evidence type="ECO:0000256" key="1">
    <source>
        <dbReference type="SAM" id="Phobius"/>
    </source>
</evidence>
<keyword evidence="1" id="KW-0812">Transmembrane</keyword>
<dbReference type="RefSeq" id="WP_349182087.1">
    <property type="nucleotide sequence ID" value="NZ_JBBNGS010000006.1"/>
</dbReference>
<evidence type="ECO:0000313" key="2">
    <source>
        <dbReference type="EMBL" id="MEQ2637544.1"/>
    </source>
</evidence>
<reference evidence="2 3" key="1">
    <citation type="submission" date="2024-04" db="EMBL/GenBank/DDBJ databases">
        <title>Human intestinal bacterial collection.</title>
        <authorList>
            <person name="Pauvert C."/>
            <person name="Hitch T.C.A."/>
            <person name="Clavel T."/>
        </authorList>
    </citation>
    <scope>NUCLEOTIDE SEQUENCE [LARGE SCALE GENOMIC DNA]</scope>
    <source>
        <strain evidence="2 3">CLA-AA-H197</strain>
    </source>
</reference>
<feature type="transmembrane region" description="Helical" evidence="1">
    <location>
        <begin position="6"/>
        <end position="24"/>
    </location>
</feature>
<evidence type="ECO:0000313" key="3">
    <source>
        <dbReference type="Proteomes" id="UP001478817"/>
    </source>
</evidence>
<dbReference type="Proteomes" id="UP001478817">
    <property type="component" value="Unassembled WGS sequence"/>
</dbReference>
<keyword evidence="1" id="KW-1133">Transmembrane helix</keyword>
<organism evidence="2 3">
    <name type="scientific">Paratractidigestivibacter faecalis</name>
    <dbReference type="NCBI Taxonomy" id="2292441"/>
    <lineage>
        <taxon>Bacteria</taxon>
        <taxon>Bacillati</taxon>
        <taxon>Actinomycetota</taxon>
        <taxon>Coriobacteriia</taxon>
        <taxon>Coriobacteriales</taxon>
        <taxon>Atopobiaceae</taxon>
        <taxon>Paratractidigestivibacter</taxon>
    </lineage>
</organism>
<comment type="caution">
    <text evidence="2">The sequence shown here is derived from an EMBL/GenBank/DDBJ whole genome shotgun (WGS) entry which is preliminary data.</text>
</comment>
<sequence>MNITLRIFLLVVAFLTLAFVIRKLKKSALEIIDSIFWVFLAVLLIVVAAFPQLVFWVTGIFGFDSSSNFVFFCGILVLLARLFTQDLKVATLKRKLTTLTQTEALKEHGR</sequence>
<proteinExistence type="predicted"/>